<name>A0A1I2TWU5_9BACI</name>
<keyword evidence="2" id="KW-0815">Transposition</keyword>
<keyword evidence="7" id="KW-1185">Reference proteome</keyword>
<dbReference type="InterPro" id="IPR047952">
    <property type="entry name" value="Transpos_IS4"/>
</dbReference>
<keyword evidence="4" id="KW-0233">DNA recombination</keyword>
<evidence type="ECO:0000259" key="5">
    <source>
        <dbReference type="Pfam" id="PF01609"/>
    </source>
</evidence>
<protein>
    <submittedName>
        <fullName evidence="6">Transposase DDE domain-containing protein</fullName>
    </submittedName>
</protein>
<dbReference type="PANTHER" id="PTHR33258">
    <property type="entry name" value="TRANSPOSASE INSL FOR INSERTION SEQUENCE ELEMENT IS186A-RELATED"/>
    <property type="match status" value="1"/>
</dbReference>
<evidence type="ECO:0000256" key="2">
    <source>
        <dbReference type="ARBA" id="ARBA00022578"/>
    </source>
</evidence>
<evidence type="ECO:0000256" key="1">
    <source>
        <dbReference type="ARBA" id="ARBA00010075"/>
    </source>
</evidence>
<dbReference type="InterPro" id="IPR012337">
    <property type="entry name" value="RNaseH-like_sf"/>
</dbReference>
<dbReference type="InterPro" id="IPR002559">
    <property type="entry name" value="Transposase_11"/>
</dbReference>
<dbReference type="RefSeq" id="WP_089755051.1">
    <property type="nucleotide sequence ID" value="NZ_FOOG01000089.1"/>
</dbReference>
<organism evidence="6 7">
    <name type="scientific">Halobacillus alkaliphilus</name>
    <dbReference type="NCBI Taxonomy" id="396056"/>
    <lineage>
        <taxon>Bacteria</taxon>
        <taxon>Bacillati</taxon>
        <taxon>Bacillota</taxon>
        <taxon>Bacilli</taxon>
        <taxon>Bacillales</taxon>
        <taxon>Bacillaceae</taxon>
        <taxon>Halobacillus</taxon>
    </lineage>
</organism>
<dbReference type="GO" id="GO:0004803">
    <property type="term" value="F:transposase activity"/>
    <property type="evidence" value="ECO:0007669"/>
    <property type="project" value="InterPro"/>
</dbReference>
<dbReference type="Gene3D" id="3.90.350.10">
    <property type="entry name" value="Transposase Inhibitor Protein From Tn5, Chain A, domain 1"/>
    <property type="match status" value="1"/>
</dbReference>
<evidence type="ECO:0000256" key="3">
    <source>
        <dbReference type="ARBA" id="ARBA00023125"/>
    </source>
</evidence>
<sequence length="446" mass="51609">MDLNKHLRSMAQAITETLGDHSLRQTAKETGFLKRSSKLKPEAFLSLCTLLKDSVGKNTLPNLCSQISYEFHTFISKQALHERFNGKAVSFLKQVYKQLADKQEITSSVLEHHSLFSRLRIMDATSFRLPSSYSDYPGVQGHGVKVQLEYEWLRGKLLYHKIQAEAKSDKDAARDQMESLKPGDLLLRDLGYYSARLIKEMENKGAFFISRVPSQTKFWTGSSKEGWTQIKPEEDLKHKVSGETIDYGFIKVGGDSRSSYVARIVAQKLTLQQQKQRERALHLKRQKGHQTLSANQRTQIQILVTNVTQEDLAAQDLYPLYSIRWQVEILFKAWKSLFEMDDVRKINQDRLECHLYGTLIEILLSSMVTFQCRHYLYWKHRIEASEYKCMDIVKQALPYLVSPIQSDSKSVVEILEAIFENARRHGRKDHKEKHESPFDVLGLTYK</sequence>
<gene>
    <name evidence="6" type="ORF">SAMN05216353_1891</name>
</gene>
<keyword evidence="3" id="KW-0238">DNA-binding</keyword>
<comment type="similarity">
    <text evidence="1">Belongs to the transposase 11 family.</text>
</comment>
<dbReference type="Proteomes" id="UP000198897">
    <property type="component" value="Unassembled WGS sequence"/>
</dbReference>
<dbReference type="PANTHER" id="PTHR33258:SF1">
    <property type="entry name" value="TRANSPOSASE INSL FOR INSERTION SEQUENCE ELEMENT IS186A-RELATED"/>
    <property type="match status" value="1"/>
</dbReference>
<dbReference type="OrthoDB" id="2432160at2"/>
<accession>A0A1I2TWU5</accession>
<evidence type="ECO:0000313" key="6">
    <source>
        <dbReference type="EMBL" id="SFG69360.1"/>
    </source>
</evidence>
<feature type="domain" description="Transposase IS4-like" evidence="5">
    <location>
        <begin position="117"/>
        <end position="360"/>
    </location>
</feature>
<dbReference type="NCBIfam" id="NF033592">
    <property type="entry name" value="transpos_IS4_1"/>
    <property type="match status" value="1"/>
</dbReference>
<proteinExistence type="inferred from homology"/>
<evidence type="ECO:0000313" key="7">
    <source>
        <dbReference type="Proteomes" id="UP000198897"/>
    </source>
</evidence>
<dbReference type="Pfam" id="PF01609">
    <property type="entry name" value="DDE_Tnp_1"/>
    <property type="match status" value="1"/>
</dbReference>
<evidence type="ECO:0000256" key="4">
    <source>
        <dbReference type="ARBA" id="ARBA00023172"/>
    </source>
</evidence>
<dbReference type="SUPFAM" id="SSF53098">
    <property type="entry name" value="Ribonuclease H-like"/>
    <property type="match status" value="1"/>
</dbReference>
<dbReference type="AlphaFoldDB" id="A0A1I2TWU5"/>
<dbReference type="GO" id="GO:0003677">
    <property type="term" value="F:DNA binding"/>
    <property type="evidence" value="ECO:0007669"/>
    <property type="project" value="UniProtKB-KW"/>
</dbReference>
<reference evidence="7" key="1">
    <citation type="submission" date="2016-10" db="EMBL/GenBank/DDBJ databases">
        <authorList>
            <person name="Varghese N."/>
            <person name="Submissions S."/>
        </authorList>
    </citation>
    <scope>NUCLEOTIDE SEQUENCE [LARGE SCALE GENOMIC DNA]</scope>
    <source>
        <strain evidence="7">FP5</strain>
    </source>
</reference>
<dbReference type="EMBL" id="FOOG01000089">
    <property type="protein sequence ID" value="SFG69360.1"/>
    <property type="molecule type" value="Genomic_DNA"/>
</dbReference>
<dbReference type="GO" id="GO:0006313">
    <property type="term" value="P:DNA transposition"/>
    <property type="evidence" value="ECO:0007669"/>
    <property type="project" value="InterPro"/>
</dbReference>